<evidence type="ECO:0000313" key="2">
    <source>
        <dbReference type="Proteomes" id="UP001204953"/>
    </source>
</evidence>
<dbReference type="PANTHER" id="PTHR47957:SF3">
    <property type="entry name" value="ATP-DEPENDENT HELICASE HRQ1"/>
    <property type="match status" value="1"/>
</dbReference>
<gene>
    <name evidence="1" type="ORF">NJ959_17440</name>
</gene>
<dbReference type="RefSeq" id="WP_254012980.1">
    <property type="nucleotide sequence ID" value="NZ_JAMZMM010000178.1"/>
</dbReference>
<dbReference type="GO" id="GO:0043138">
    <property type="term" value="F:3'-5' DNA helicase activity"/>
    <property type="evidence" value="ECO:0007669"/>
    <property type="project" value="TreeGrafter"/>
</dbReference>
<proteinExistence type="predicted"/>
<protein>
    <recommendedName>
        <fullName evidence="3">Helicase ATP-binding domain-containing protein</fullName>
    </recommendedName>
</protein>
<dbReference type="GO" id="GO:0036297">
    <property type="term" value="P:interstrand cross-link repair"/>
    <property type="evidence" value="ECO:0007669"/>
    <property type="project" value="TreeGrafter"/>
</dbReference>
<name>A0AAE3GUV9_9CYAN</name>
<evidence type="ECO:0000313" key="1">
    <source>
        <dbReference type="EMBL" id="MCP2730218.1"/>
    </source>
</evidence>
<dbReference type="SUPFAM" id="SSF52540">
    <property type="entry name" value="P-loop containing nucleoside triphosphate hydrolases"/>
    <property type="match status" value="1"/>
</dbReference>
<sequence>MVSYRDWNNLIAEHFFKPEMADFPVYLYVTEDLITAIGKSKGVDCQDFINAVKTSVGITRNGICQKGLQTMEEWKYRQQRQGYPPYIGYLALFVKGNKIYFGRYNGVTPVAGREDTKNGNPNREKIEELLKAMQQMEFSVDASIQHFKATGDEDVRFFFPRLDGAEMRCRWDMTDAPPDILITNYCMLSIMLMRDIDKDIFAKTKAWLEKDDSIFHLIVDELHLYRGTTGTEVAYLLRLLLERLGLHPGHPKLRILASSASLEPNDPKSLEFLNQFFGTEWQPKQIIPGHHEPIPAIEGEEFIDSKPFIALGKLAQESEINNIEKLQEISIYNNCRQIVESERIAVGARMVKACEVDDKIRAVAIADFAKRIFGNDLGEENLKLALRGLLITRSLCNQTSLPSFRLHWFFRNIEGLWACTKPNYGCEENDLSKNRPVGRLFVENPPILWDQYRVLELLYCEQCGTIFFGGKRLELENNEG</sequence>
<reference evidence="1" key="1">
    <citation type="submission" date="2022-06" db="EMBL/GenBank/DDBJ databases">
        <title>New cyanobacteria of genus Symplocastrum in benthos of Lake Baikal.</title>
        <authorList>
            <person name="Sorokovikova E."/>
            <person name="Tikhonova I."/>
            <person name="Krasnopeev A."/>
            <person name="Evseev P."/>
            <person name="Gladkikh A."/>
            <person name="Belykh O."/>
        </authorList>
    </citation>
    <scope>NUCLEOTIDE SEQUENCE</scope>
    <source>
        <strain evidence="1">BBK-W-15</strain>
    </source>
</reference>
<dbReference type="GO" id="GO:0006289">
    <property type="term" value="P:nucleotide-excision repair"/>
    <property type="evidence" value="ECO:0007669"/>
    <property type="project" value="TreeGrafter"/>
</dbReference>
<accession>A0AAE3GUV9</accession>
<comment type="caution">
    <text evidence="1">The sequence shown here is derived from an EMBL/GenBank/DDBJ whole genome shotgun (WGS) entry which is preliminary data.</text>
</comment>
<dbReference type="Gene3D" id="3.40.50.300">
    <property type="entry name" value="P-loop containing nucleotide triphosphate hydrolases"/>
    <property type="match status" value="1"/>
</dbReference>
<organism evidence="1 2">
    <name type="scientific">Limnofasciculus baicalensis BBK-W-15</name>
    <dbReference type="NCBI Taxonomy" id="2699891"/>
    <lineage>
        <taxon>Bacteria</taxon>
        <taxon>Bacillati</taxon>
        <taxon>Cyanobacteriota</taxon>
        <taxon>Cyanophyceae</taxon>
        <taxon>Coleofasciculales</taxon>
        <taxon>Coleofasciculaceae</taxon>
        <taxon>Limnofasciculus</taxon>
        <taxon>Limnofasciculus baicalensis</taxon>
    </lineage>
</organism>
<dbReference type="PANTHER" id="PTHR47957">
    <property type="entry name" value="ATP-DEPENDENT HELICASE HRQ1"/>
    <property type="match status" value="1"/>
</dbReference>
<dbReference type="Proteomes" id="UP001204953">
    <property type="component" value="Unassembled WGS sequence"/>
</dbReference>
<keyword evidence="2" id="KW-1185">Reference proteome</keyword>
<dbReference type="AlphaFoldDB" id="A0AAE3GUV9"/>
<dbReference type="EMBL" id="JAMZMM010000178">
    <property type="protein sequence ID" value="MCP2730218.1"/>
    <property type="molecule type" value="Genomic_DNA"/>
</dbReference>
<evidence type="ECO:0008006" key="3">
    <source>
        <dbReference type="Google" id="ProtNLM"/>
    </source>
</evidence>
<dbReference type="InterPro" id="IPR027417">
    <property type="entry name" value="P-loop_NTPase"/>
</dbReference>